<proteinExistence type="predicted"/>
<evidence type="ECO:0000313" key="2">
    <source>
        <dbReference type="EMBL" id="QNH62328.1"/>
    </source>
</evidence>
<dbReference type="InterPro" id="IPR026444">
    <property type="entry name" value="Secre_tail"/>
</dbReference>
<feature type="chain" id="PRO_5028835902" evidence="1">
    <location>
        <begin position="28"/>
        <end position="575"/>
    </location>
</feature>
<gene>
    <name evidence="2" type="ORF">H4317_00425</name>
</gene>
<dbReference type="RefSeq" id="WP_185888241.1">
    <property type="nucleotide sequence ID" value="NZ_CP060202.1"/>
</dbReference>
<feature type="signal peptide" evidence="1">
    <location>
        <begin position="1"/>
        <end position="27"/>
    </location>
</feature>
<keyword evidence="1" id="KW-0732">Signal</keyword>
<protein>
    <submittedName>
        <fullName evidence="2">T9SS type A sorting domain-containing protein</fullName>
    </submittedName>
</protein>
<evidence type="ECO:0000256" key="1">
    <source>
        <dbReference type="SAM" id="SignalP"/>
    </source>
</evidence>
<dbReference type="Proteomes" id="UP000515489">
    <property type="component" value="Chromosome"/>
</dbReference>
<organism evidence="2 3">
    <name type="scientific">Hymenobacter sediminicola</name>
    <dbReference type="NCBI Taxonomy" id="2761579"/>
    <lineage>
        <taxon>Bacteria</taxon>
        <taxon>Pseudomonadati</taxon>
        <taxon>Bacteroidota</taxon>
        <taxon>Cytophagia</taxon>
        <taxon>Cytophagales</taxon>
        <taxon>Hymenobacteraceae</taxon>
        <taxon>Hymenobacter</taxon>
    </lineage>
</organism>
<keyword evidence="3" id="KW-1185">Reference proteome</keyword>
<evidence type="ECO:0000313" key="3">
    <source>
        <dbReference type="Proteomes" id="UP000515489"/>
    </source>
</evidence>
<name>A0A7G7W7I5_9BACT</name>
<dbReference type="AlphaFoldDB" id="A0A7G7W7I5"/>
<reference evidence="2 3" key="1">
    <citation type="submission" date="2020-08" db="EMBL/GenBank/DDBJ databases">
        <title>Hymenobacter sp. S2-20-2 genome sequencing.</title>
        <authorList>
            <person name="Jin L."/>
        </authorList>
    </citation>
    <scope>NUCLEOTIDE SEQUENCE [LARGE SCALE GENOMIC DNA]</scope>
    <source>
        <strain evidence="2 3">S2-20-2</strain>
    </source>
</reference>
<sequence length="575" mass="57902">MKHLSTLIYSSLLVLFLLTVTIPVAQAQVPAWQTAVGTAGTSISVKATAATANDEVIVVGDFANTATFGNTTFTSTGTGNDGFVAKWSNSASRFVWAHQISGTAGGEYPLSVAVSGSSVYVGGVFSGRMVIIGTNFLTNADVFGNTDLFFAKIVDAGTTSSVVWAQRAGGQSSEDLAGLVATGSTLYAAGTFRGTTTTLGALSLTNASSTGSNIFVTKLTDAGSTSSFTWAQQAGGSVGVDLVKAIAVTGNSIYIAGQYSGTSTRFGTTTLPNAGNADLFVAKLTDAGSAASFTWAQQAGGTGYEVVNALAVEGSTVYLTGYFGSPTLAIGTSNLSNAGSLDVFVAKLTDAGSAGSFAWGQQAGGSGSDMGSALAVRGSNVYVTGYHSSPDARFGSTQLTTAGQSDVFLTKLTDAGNSGSFAWTQQAGGSSLDNGVAVVLQGSRLYVAGVFDSPSIAFGTLALTKPSTGYGLFLASLTDGTLSSADAVLSGSAFAIFPNPAHTTATIILPALPGAAHVTFMLTDGLGRAVRTGSVPMPATGLRHEFSVAGLPAGLYFLRVQAGHATASRCLVVAL</sequence>
<dbReference type="NCBIfam" id="TIGR04183">
    <property type="entry name" value="Por_Secre_tail"/>
    <property type="match status" value="1"/>
</dbReference>
<dbReference type="KEGG" id="hsk:H4317_00425"/>
<dbReference type="EMBL" id="CP060202">
    <property type="protein sequence ID" value="QNH62328.1"/>
    <property type="molecule type" value="Genomic_DNA"/>
</dbReference>
<accession>A0A7G7W7I5</accession>